<dbReference type="Gene3D" id="3.40.190.10">
    <property type="entry name" value="Periplasmic binding protein-like II"/>
    <property type="match status" value="1"/>
</dbReference>
<sequence>MLAARPHADSYDLRPTTDQTFATTGLQPIVVLKGGEMDAVLRLVERGLGSRSCPS</sequence>
<dbReference type="RefSeq" id="WP_179432159.1">
    <property type="nucleotide sequence ID" value="NZ_BAABLC010000001.1"/>
</dbReference>
<reference evidence="1 2" key="1">
    <citation type="submission" date="2020-07" db="EMBL/GenBank/DDBJ databases">
        <title>Sequencing the genomes of 1000 actinobacteria strains.</title>
        <authorList>
            <person name="Klenk H.-P."/>
        </authorList>
    </citation>
    <scope>NUCLEOTIDE SEQUENCE [LARGE SCALE GENOMIC DNA]</scope>
    <source>
        <strain evidence="1 2">DSM 22185</strain>
    </source>
</reference>
<gene>
    <name evidence="1" type="ORF">BKA02_001163</name>
</gene>
<dbReference type="Proteomes" id="UP000552045">
    <property type="component" value="Unassembled WGS sequence"/>
</dbReference>
<name>A0A7Y9EUE8_9MICO</name>
<evidence type="ECO:0000313" key="2">
    <source>
        <dbReference type="Proteomes" id="UP000552045"/>
    </source>
</evidence>
<accession>A0A7Y9EUE8</accession>
<evidence type="ECO:0000313" key="1">
    <source>
        <dbReference type="EMBL" id="NYD54108.1"/>
    </source>
</evidence>
<dbReference type="AlphaFoldDB" id="A0A7Y9EUE8"/>
<comment type="caution">
    <text evidence="1">The sequence shown here is derived from an EMBL/GenBank/DDBJ whole genome shotgun (WGS) entry which is preliminary data.</text>
</comment>
<protein>
    <submittedName>
        <fullName evidence="1">Uncharacterized protein</fullName>
    </submittedName>
</protein>
<keyword evidence="2" id="KW-1185">Reference proteome</keyword>
<proteinExistence type="predicted"/>
<dbReference type="EMBL" id="JACCBH010000001">
    <property type="protein sequence ID" value="NYD54108.1"/>
    <property type="molecule type" value="Genomic_DNA"/>
</dbReference>
<organism evidence="1 2">
    <name type="scientific">Microbacterium pseudoresistens</name>
    <dbReference type="NCBI Taxonomy" id="640634"/>
    <lineage>
        <taxon>Bacteria</taxon>
        <taxon>Bacillati</taxon>
        <taxon>Actinomycetota</taxon>
        <taxon>Actinomycetes</taxon>
        <taxon>Micrococcales</taxon>
        <taxon>Microbacteriaceae</taxon>
        <taxon>Microbacterium</taxon>
    </lineage>
</organism>